<dbReference type="InterPro" id="IPR001131">
    <property type="entry name" value="Peptidase_M24B_aminopep-P_CS"/>
</dbReference>
<protein>
    <submittedName>
        <fullName evidence="7">Aminopeptidase P family protein</fullName>
    </submittedName>
</protein>
<evidence type="ECO:0000259" key="6">
    <source>
        <dbReference type="Pfam" id="PF01321"/>
    </source>
</evidence>
<evidence type="ECO:0000256" key="1">
    <source>
        <dbReference type="ARBA" id="ARBA00022670"/>
    </source>
</evidence>
<dbReference type="SUPFAM" id="SSF53092">
    <property type="entry name" value="Creatinase/prolidase N-terminal domain"/>
    <property type="match status" value="1"/>
</dbReference>
<evidence type="ECO:0000313" key="8">
    <source>
        <dbReference type="Proteomes" id="UP000481421"/>
    </source>
</evidence>
<proteinExistence type="predicted"/>
<organism evidence="7 8">
    <name type="scientific">Pseudotabrizicola algicola</name>
    <dbReference type="NCBI Taxonomy" id="2709381"/>
    <lineage>
        <taxon>Bacteria</taxon>
        <taxon>Pseudomonadati</taxon>
        <taxon>Pseudomonadota</taxon>
        <taxon>Alphaproteobacteria</taxon>
        <taxon>Rhodobacterales</taxon>
        <taxon>Paracoccaceae</taxon>
        <taxon>Pseudotabrizicola</taxon>
    </lineage>
</organism>
<accession>A0A6B3RMX4</accession>
<evidence type="ECO:0000256" key="3">
    <source>
        <dbReference type="ARBA" id="ARBA00022801"/>
    </source>
</evidence>
<dbReference type="PANTHER" id="PTHR46112">
    <property type="entry name" value="AMINOPEPTIDASE"/>
    <property type="match status" value="1"/>
</dbReference>
<dbReference type="SUPFAM" id="SSF55920">
    <property type="entry name" value="Creatinase/aminopeptidase"/>
    <property type="match status" value="1"/>
</dbReference>
<sequence>MTRLDRLRARMEATGTGLVVLAPGAHMRWLLGFAPHPDERPCLLLVGPEQAGFVMPALNAADARQHTDLPFWDWADATGPAAALEAAVQAIAPSPRRVSLDESMRTDHGLLVLDSLPNVARGFASDTVGALRMVKDEAELAALAENARIADLAQAAVRAAIRPGMTEADLADVAMATFAAHGARCEFVIVGAGANSAFPHHHTGSTVLRTGDAIVVDIGARKDGYYSDITRMAAVGHLPEGYAEVHAVVDAAVQAALAAIRPGVAAHVVDDAARGVIVAAGYGEYFTHRTGHGLGSEVHEPPYMTATNTMLLEEGMVFTVEPGIYLPGRFGIRLEEVAVVTATGARILSGLPRDVHVAG</sequence>
<feature type="domain" description="Creatinase N-terminal" evidence="6">
    <location>
        <begin position="3"/>
        <end position="134"/>
    </location>
</feature>
<keyword evidence="2" id="KW-0479">Metal-binding</keyword>
<evidence type="ECO:0000256" key="4">
    <source>
        <dbReference type="ARBA" id="ARBA00023049"/>
    </source>
</evidence>
<dbReference type="InterPro" id="IPR029149">
    <property type="entry name" value="Creatin/AminoP/Spt16_N"/>
</dbReference>
<dbReference type="PANTHER" id="PTHR46112:SF3">
    <property type="entry name" value="AMINOPEPTIDASE YPDF"/>
    <property type="match status" value="1"/>
</dbReference>
<dbReference type="GO" id="GO:0004177">
    <property type="term" value="F:aminopeptidase activity"/>
    <property type="evidence" value="ECO:0007669"/>
    <property type="project" value="UniProtKB-KW"/>
</dbReference>
<dbReference type="Proteomes" id="UP000481421">
    <property type="component" value="Unassembled WGS sequence"/>
</dbReference>
<dbReference type="PRINTS" id="PR00599">
    <property type="entry name" value="MAPEPTIDASE"/>
</dbReference>
<dbReference type="InterPro" id="IPR050659">
    <property type="entry name" value="Peptidase_M24B"/>
</dbReference>
<dbReference type="GO" id="GO:0008235">
    <property type="term" value="F:metalloexopeptidase activity"/>
    <property type="evidence" value="ECO:0007669"/>
    <property type="project" value="UniProtKB-ARBA"/>
</dbReference>
<dbReference type="InterPro" id="IPR000994">
    <property type="entry name" value="Pept_M24"/>
</dbReference>
<dbReference type="Pfam" id="PF01321">
    <property type="entry name" value="Creatinase_N"/>
    <property type="match status" value="1"/>
</dbReference>
<keyword evidence="7" id="KW-0031">Aminopeptidase</keyword>
<dbReference type="Pfam" id="PF00557">
    <property type="entry name" value="Peptidase_M24"/>
    <property type="match status" value="1"/>
</dbReference>
<dbReference type="InterPro" id="IPR036005">
    <property type="entry name" value="Creatinase/aminopeptidase-like"/>
</dbReference>
<dbReference type="Gene3D" id="3.90.230.10">
    <property type="entry name" value="Creatinase/methionine aminopeptidase superfamily"/>
    <property type="match status" value="1"/>
</dbReference>
<evidence type="ECO:0000256" key="2">
    <source>
        <dbReference type="ARBA" id="ARBA00022723"/>
    </source>
</evidence>
<feature type="domain" description="Peptidase M24" evidence="5">
    <location>
        <begin position="144"/>
        <end position="342"/>
    </location>
</feature>
<reference evidence="7 8" key="1">
    <citation type="submission" date="2020-02" db="EMBL/GenBank/DDBJ databases">
        <title>Rhodobacter algicola sp. nov., isolated from microalga culture.</title>
        <authorList>
            <person name="Park C.-Y."/>
        </authorList>
    </citation>
    <scope>NUCLEOTIDE SEQUENCE [LARGE SCALE GENOMIC DNA]</scope>
    <source>
        <strain evidence="7 8">ETT8</strain>
    </source>
</reference>
<dbReference type="InterPro" id="IPR001714">
    <property type="entry name" value="Pept_M24_MAP"/>
</dbReference>
<dbReference type="GO" id="GO:0006508">
    <property type="term" value="P:proteolysis"/>
    <property type="evidence" value="ECO:0007669"/>
    <property type="project" value="UniProtKB-KW"/>
</dbReference>
<evidence type="ECO:0000259" key="5">
    <source>
        <dbReference type="Pfam" id="PF00557"/>
    </source>
</evidence>
<dbReference type="Gene3D" id="3.40.350.10">
    <property type="entry name" value="Creatinase/prolidase N-terminal domain"/>
    <property type="match status" value="1"/>
</dbReference>
<keyword evidence="4" id="KW-0482">Metalloprotease</keyword>
<comment type="caution">
    <text evidence="7">The sequence shown here is derived from an EMBL/GenBank/DDBJ whole genome shotgun (WGS) entry which is preliminary data.</text>
</comment>
<keyword evidence="8" id="KW-1185">Reference proteome</keyword>
<keyword evidence="3" id="KW-0378">Hydrolase</keyword>
<gene>
    <name evidence="7" type="ORF">G3572_11280</name>
</gene>
<dbReference type="InterPro" id="IPR000587">
    <property type="entry name" value="Creatinase_N"/>
</dbReference>
<name>A0A6B3RMX4_9RHOB</name>
<keyword evidence="1" id="KW-0645">Protease</keyword>
<dbReference type="AlphaFoldDB" id="A0A6B3RMX4"/>
<dbReference type="GO" id="GO:0046872">
    <property type="term" value="F:metal ion binding"/>
    <property type="evidence" value="ECO:0007669"/>
    <property type="project" value="UniProtKB-KW"/>
</dbReference>
<dbReference type="EMBL" id="JAAIKE010000003">
    <property type="protein sequence ID" value="NEX46791.1"/>
    <property type="molecule type" value="Genomic_DNA"/>
</dbReference>
<dbReference type="RefSeq" id="WP_164611829.1">
    <property type="nucleotide sequence ID" value="NZ_JAAIKE010000003.1"/>
</dbReference>
<evidence type="ECO:0000313" key="7">
    <source>
        <dbReference type="EMBL" id="NEX46791.1"/>
    </source>
</evidence>
<dbReference type="PROSITE" id="PS00491">
    <property type="entry name" value="PROLINE_PEPTIDASE"/>
    <property type="match status" value="1"/>
</dbReference>